<dbReference type="InterPro" id="IPR009053">
    <property type="entry name" value="Prefoldin"/>
</dbReference>
<feature type="compositionally biased region" description="Acidic residues" evidence="5">
    <location>
        <begin position="223"/>
        <end position="239"/>
    </location>
</feature>
<feature type="compositionally biased region" description="Acidic residues" evidence="5">
    <location>
        <begin position="197"/>
        <end position="214"/>
    </location>
</feature>
<dbReference type="AlphaFoldDB" id="A0AAQ3Q366"/>
<dbReference type="PANTHER" id="PTHR15111">
    <property type="entry name" value="RNA POLYMERASE II SUBUNIT 5-MEDIATING PROTEIN NNX3"/>
    <property type="match status" value="1"/>
</dbReference>
<evidence type="ECO:0000256" key="5">
    <source>
        <dbReference type="SAM" id="MobiDB-lite"/>
    </source>
</evidence>
<dbReference type="InterPro" id="IPR004127">
    <property type="entry name" value="Prefoldin_subunit_alpha"/>
</dbReference>
<proteinExistence type="inferred from homology"/>
<feature type="compositionally biased region" description="Low complexity" evidence="5">
    <location>
        <begin position="275"/>
        <end position="286"/>
    </location>
</feature>
<feature type="coiled-coil region" evidence="4">
    <location>
        <begin position="105"/>
        <end position="139"/>
    </location>
</feature>
<evidence type="ECO:0000313" key="6">
    <source>
        <dbReference type="EMBL" id="WOK96645.1"/>
    </source>
</evidence>
<dbReference type="SUPFAM" id="SSF46579">
    <property type="entry name" value="Prefoldin"/>
    <property type="match status" value="1"/>
</dbReference>
<dbReference type="GO" id="GO:0003714">
    <property type="term" value="F:transcription corepressor activity"/>
    <property type="evidence" value="ECO:0007669"/>
    <property type="project" value="TreeGrafter"/>
</dbReference>
<comment type="similarity">
    <text evidence="3">Belongs to the RNA polymerase II subunit 5-mediating protein family.</text>
</comment>
<gene>
    <name evidence="6" type="ORF">Cni_G05352</name>
</gene>
<feature type="region of interest" description="Disordered" evidence="5">
    <location>
        <begin position="158"/>
        <end position="183"/>
    </location>
</feature>
<evidence type="ECO:0008006" key="8">
    <source>
        <dbReference type="Google" id="ProtNLM"/>
    </source>
</evidence>
<evidence type="ECO:0000256" key="2">
    <source>
        <dbReference type="ARBA" id="ARBA00023242"/>
    </source>
</evidence>
<evidence type="ECO:0000256" key="4">
    <source>
        <dbReference type="SAM" id="Coils"/>
    </source>
</evidence>
<feature type="compositionally biased region" description="Polar residues" evidence="5">
    <location>
        <begin position="324"/>
        <end position="335"/>
    </location>
</feature>
<dbReference type="GO" id="GO:0000122">
    <property type="term" value="P:negative regulation of transcription by RNA polymerase II"/>
    <property type="evidence" value="ECO:0007669"/>
    <property type="project" value="TreeGrafter"/>
</dbReference>
<reference evidence="6 7" key="1">
    <citation type="submission" date="2023-10" db="EMBL/GenBank/DDBJ databases">
        <title>Chromosome-scale genome assembly provides insights into flower coloration mechanisms of Canna indica.</title>
        <authorList>
            <person name="Li C."/>
        </authorList>
    </citation>
    <scope>NUCLEOTIDE SEQUENCE [LARGE SCALE GENOMIC DNA]</scope>
    <source>
        <tissue evidence="6">Flower</tissue>
    </source>
</reference>
<dbReference type="EMBL" id="CP136891">
    <property type="protein sequence ID" value="WOK96645.1"/>
    <property type="molecule type" value="Genomic_DNA"/>
</dbReference>
<sequence length="442" mass="47849">MGDGAKGTVTPLGSLFPPEEVQKATKRVEEAIAERQSELGRLQGFVSDNTALIQFVRSLPNELSHDIMVPFGGAAFFPGCLVHTNEFLVLLGEGYYAERSAKQTVDILQRRGKVLEAKVESLKATMMDLEAQAKFFNSTAEEAAEGLVEIREEYIEKSEQDISGSGPNSLGSSKTDNLQKADEDEEFARIMARIEELEKEEELENGNTSGDDDKDILSPQQVGDEDEDGEAGDEVEDAETSYSFSSSAHKQETSESRLGHKSSDPVQKSRGQEMSSSIISKQIGGIYEQQLTDQSSLQSNDPAQKSRSREMSSSIVSKQIGGISEQQSTDQSSLQIGLEMQFIPHAHSFSNSKPSISNEKSGTSPSGAQFSFPTIEDSSNGIASGNSNPVSSGRKAFTGSIVEHDVGLPPIQSVKNTTNQTQSASSSSPKPVSRFKMQRGNR</sequence>
<protein>
    <recommendedName>
        <fullName evidence="8">RNA polymerase II subunit 5-mediating protein homolog</fullName>
    </recommendedName>
</protein>
<name>A0AAQ3Q366_9LILI</name>
<accession>A0AAQ3Q366</accession>
<feature type="compositionally biased region" description="Polar residues" evidence="5">
    <location>
        <begin position="348"/>
        <end position="391"/>
    </location>
</feature>
<dbReference type="InterPro" id="IPR052255">
    <property type="entry name" value="RNA_pol_II_subunit5-mediator"/>
</dbReference>
<dbReference type="GO" id="GO:0009409">
    <property type="term" value="P:response to cold"/>
    <property type="evidence" value="ECO:0007669"/>
    <property type="project" value="UniProtKB-ARBA"/>
</dbReference>
<keyword evidence="7" id="KW-1185">Reference proteome</keyword>
<evidence type="ECO:0000313" key="7">
    <source>
        <dbReference type="Proteomes" id="UP001327560"/>
    </source>
</evidence>
<dbReference type="Proteomes" id="UP001327560">
    <property type="component" value="Chromosome 2"/>
</dbReference>
<keyword evidence="2" id="KW-0539">Nucleus</keyword>
<feature type="compositionally biased region" description="Polar residues" evidence="5">
    <location>
        <begin position="161"/>
        <end position="178"/>
    </location>
</feature>
<dbReference type="NCBIfam" id="TIGR00293">
    <property type="entry name" value="prefoldin subunit alpha"/>
    <property type="match status" value="1"/>
</dbReference>
<dbReference type="PANTHER" id="PTHR15111:SF0">
    <property type="entry name" value="UNCONVENTIONAL PREFOLDIN RPB5 INTERACTOR 1"/>
    <property type="match status" value="1"/>
</dbReference>
<dbReference type="CDD" id="cd23159">
    <property type="entry name" value="Prefoldin_URI1"/>
    <property type="match status" value="1"/>
</dbReference>
<dbReference type="GO" id="GO:0019212">
    <property type="term" value="F:phosphatase inhibitor activity"/>
    <property type="evidence" value="ECO:0007669"/>
    <property type="project" value="TreeGrafter"/>
</dbReference>
<feature type="compositionally biased region" description="Polar residues" evidence="5">
    <location>
        <begin position="289"/>
        <end position="305"/>
    </location>
</feature>
<dbReference type="Gene3D" id="1.10.287.370">
    <property type="match status" value="1"/>
</dbReference>
<evidence type="ECO:0000256" key="3">
    <source>
        <dbReference type="ARBA" id="ARBA00038295"/>
    </source>
</evidence>
<feature type="compositionally biased region" description="Basic and acidic residues" evidence="5">
    <location>
        <begin position="249"/>
        <end position="263"/>
    </location>
</feature>
<feature type="region of interest" description="Disordered" evidence="5">
    <location>
        <begin position="196"/>
        <end position="442"/>
    </location>
</feature>
<keyword evidence="4" id="KW-0175">Coiled coil</keyword>
<dbReference type="GO" id="GO:0005634">
    <property type="term" value="C:nucleus"/>
    <property type="evidence" value="ECO:0007669"/>
    <property type="project" value="UniProtKB-SubCell"/>
</dbReference>
<evidence type="ECO:0000256" key="1">
    <source>
        <dbReference type="ARBA" id="ARBA00004123"/>
    </source>
</evidence>
<dbReference type="GO" id="GO:0003682">
    <property type="term" value="F:chromatin binding"/>
    <property type="evidence" value="ECO:0007669"/>
    <property type="project" value="TreeGrafter"/>
</dbReference>
<comment type="subcellular location">
    <subcellularLocation>
        <location evidence="1">Nucleus</location>
    </subcellularLocation>
</comment>
<dbReference type="Pfam" id="PF02996">
    <property type="entry name" value="Prefoldin"/>
    <property type="match status" value="1"/>
</dbReference>
<dbReference type="GO" id="GO:0006457">
    <property type="term" value="P:protein folding"/>
    <property type="evidence" value="ECO:0007669"/>
    <property type="project" value="UniProtKB-ARBA"/>
</dbReference>
<feature type="compositionally biased region" description="Low complexity" evidence="5">
    <location>
        <begin position="416"/>
        <end position="428"/>
    </location>
</feature>
<organism evidence="6 7">
    <name type="scientific">Canna indica</name>
    <name type="common">Indian-shot</name>
    <dbReference type="NCBI Taxonomy" id="4628"/>
    <lineage>
        <taxon>Eukaryota</taxon>
        <taxon>Viridiplantae</taxon>
        <taxon>Streptophyta</taxon>
        <taxon>Embryophyta</taxon>
        <taxon>Tracheophyta</taxon>
        <taxon>Spermatophyta</taxon>
        <taxon>Magnoliopsida</taxon>
        <taxon>Liliopsida</taxon>
        <taxon>Zingiberales</taxon>
        <taxon>Cannaceae</taxon>
        <taxon>Canna</taxon>
    </lineage>
</organism>